<evidence type="ECO:0000256" key="5">
    <source>
        <dbReference type="ARBA" id="ARBA00022827"/>
    </source>
</evidence>
<evidence type="ECO:0000256" key="4">
    <source>
        <dbReference type="ARBA" id="ARBA00022729"/>
    </source>
</evidence>
<keyword evidence="4 11" id="KW-0732">Signal</keyword>
<sequence>MALIALFFIHLLIIKLNYADDSISPRNHKWSSRGSTTSTTKTGLYSSEDKVTQLTTNNFNENVYNSSSAWVVQFYNSWCGHCIKFSPIWKELAADIYSWKDVVVIAAIDCADDANTQHCRDYEIMGYPTIRYFRPYLVNVTNGEEFVRGDDEVSALRHTVITKLESTEKEVMPPKWPDLLLVPDKDALWTDKGKQLLLYWNDPAKRVVLLVIENEASFVGSELILDLKHVPSVTMKRVLDSSAGGAGDHKVAAIQVFAFFRPEEGRQRPSDPKSVPVDATSRRSIFDSVRRYLRTLAIDVPDIFSEHYAPKQPKQKQQQQSAEQLRLVNTVYVDDLNMALRYSLFHEIPLKSTITGDKMAALRQYIGVLNRFYPYDDDTRQFLLTVARELPAYERITGHDFKKLVRNHGHQFENVQRQWVGCKGTDSTLRGYPCGLWTLFHALTVRELKALEQPSQTTTAPEVLPAMAAYIKNFFGCADCAEHFTEMARSISSNVTTPVDSVLWLWRAHNKVNARLAGDGSEDPGFPKVQFPVTSVCPECHHADGSWNELKVLDYLVRMYSNLQRVDYTNAERLRSDEGERRVSSTGSPGWNLGSVDMRTCIGLYVLCACLLTVYTLRFFLKRNSRSNRSSKYEFAMKA</sequence>
<dbReference type="FunFam" id="3.40.30.10:FF:000073">
    <property type="entry name" value="Sulfhydryl oxidase"/>
    <property type="match status" value="1"/>
</dbReference>
<name>A0AAN9TK55_9HEMI</name>
<dbReference type="InterPro" id="IPR013766">
    <property type="entry name" value="Thioredoxin_domain"/>
</dbReference>
<proteinExistence type="inferred from homology"/>
<dbReference type="InterPro" id="IPR036774">
    <property type="entry name" value="ERV/ALR_sulphydryl_oxid_sf"/>
</dbReference>
<evidence type="ECO:0000256" key="7">
    <source>
        <dbReference type="ARBA" id="ARBA00023157"/>
    </source>
</evidence>
<evidence type="ECO:0000313" key="15">
    <source>
        <dbReference type="Proteomes" id="UP001367676"/>
    </source>
</evidence>
<protein>
    <recommendedName>
        <fullName evidence="10">Sulfhydryl oxidase</fullName>
        <ecNumber evidence="10">1.8.3.2</ecNumber>
    </recommendedName>
</protein>
<dbReference type="PANTHER" id="PTHR22897">
    <property type="entry name" value="QUIESCIN Q6-RELATED SULFHYDRYL OXIDASE"/>
    <property type="match status" value="1"/>
</dbReference>
<feature type="domain" description="ERV/ALR sulfhydryl oxidase" evidence="12">
    <location>
        <begin position="425"/>
        <end position="530"/>
    </location>
</feature>
<comment type="catalytic activity">
    <reaction evidence="9 10">
        <text>2 R'C(R)SH + O2 = R'C(R)S-S(R)CR' + H2O2</text>
        <dbReference type="Rhea" id="RHEA:17357"/>
        <dbReference type="ChEBI" id="CHEBI:15379"/>
        <dbReference type="ChEBI" id="CHEBI:16240"/>
        <dbReference type="ChEBI" id="CHEBI:16520"/>
        <dbReference type="ChEBI" id="CHEBI:17412"/>
        <dbReference type="EC" id="1.8.3.2"/>
    </reaction>
</comment>
<keyword evidence="6 10" id="KW-0560">Oxidoreductase</keyword>
<dbReference type="InterPro" id="IPR039798">
    <property type="entry name" value="Sulfhydryl_oxidase"/>
</dbReference>
<keyword evidence="10" id="KW-0812">Transmembrane</keyword>
<dbReference type="GO" id="GO:0003756">
    <property type="term" value="F:protein disulfide isomerase activity"/>
    <property type="evidence" value="ECO:0007669"/>
    <property type="project" value="TreeGrafter"/>
</dbReference>
<feature type="transmembrane region" description="Helical" evidence="10">
    <location>
        <begin position="602"/>
        <end position="621"/>
    </location>
</feature>
<keyword evidence="8" id="KW-0325">Glycoprotein</keyword>
<dbReference type="AlphaFoldDB" id="A0AAN9TK55"/>
<evidence type="ECO:0000256" key="3">
    <source>
        <dbReference type="ARBA" id="ARBA00022630"/>
    </source>
</evidence>
<feature type="signal peptide" evidence="11">
    <location>
        <begin position="1"/>
        <end position="19"/>
    </location>
</feature>
<evidence type="ECO:0000256" key="6">
    <source>
        <dbReference type="ARBA" id="ARBA00023002"/>
    </source>
</evidence>
<dbReference type="Gene3D" id="3.40.30.10">
    <property type="entry name" value="Glutaredoxin"/>
    <property type="match status" value="2"/>
</dbReference>
<keyword evidence="3 10" id="KW-0285">Flavoprotein</keyword>
<comment type="caution">
    <text evidence="14">The sequence shown here is derived from an EMBL/GenBank/DDBJ whole genome shotgun (WGS) entry which is preliminary data.</text>
</comment>
<reference evidence="14 15" key="1">
    <citation type="submission" date="2024-03" db="EMBL/GenBank/DDBJ databases">
        <title>Adaptation during the transition from Ophiocordyceps entomopathogen to insect associate is accompanied by gene loss and intensified selection.</title>
        <authorList>
            <person name="Ward C.M."/>
            <person name="Onetto C.A."/>
            <person name="Borneman A.R."/>
        </authorList>
    </citation>
    <scope>NUCLEOTIDE SEQUENCE [LARGE SCALE GENOMIC DNA]</scope>
    <source>
        <strain evidence="14">AWRI1</strain>
        <tissue evidence="14">Single Adult Female</tissue>
    </source>
</reference>
<dbReference type="GO" id="GO:0000139">
    <property type="term" value="C:Golgi membrane"/>
    <property type="evidence" value="ECO:0007669"/>
    <property type="project" value="TreeGrafter"/>
</dbReference>
<evidence type="ECO:0000256" key="2">
    <source>
        <dbReference type="ARBA" id="ARBA00006041"/>
    </source>
</evidence>
<feature type="chain" id="PRO_5043005798" description="Sulfhydryl oxidase" evidence="11">
    <location>
        <begin position="20"/>
        <end position="639"/>
    </location>
</feature>
<keyword evidence="10" id="KW-0472">Membrane</keyword>
<dbReference type="SUPFAM" id="SSF52833">
    <property type="entry name" value="Thioredoxin-like"/>
    <property type="match status" value="1"/>
</dbReference>
<keyword evidence="5 10" id="KW-0274">FAD</keyword>
<evidence type="ECO:0000313" key="14">
    <source>
        <dbReference type="EMBL" id="KAK7593104.1"/>
    </source>
</evidence>
<accession>A0AAN9TK55</accession>
<organism evidence="14 15">
    <name type="scientific">Parthenolecanium corni</name>
    <dbReference type="NCBI Taxonomy" id="536013"/>
    <lineage>
        <taxon>Eukaryota</taxon>
        <taxon>Metazoa</taxon>
        <taxon>Ecdysozoa</taxon>
        <taxon>Arthropoda</taxon>
        <taxon>Hexapoda</taxon>
        <taxon>Insecta</taxon>
        <taxon>Pterygota</taxon>
        <taxon>Neoptera</taxon>
        <taxon>Paraneoptera</taxon>
        <taxon>Hemiptera</taxon>
        <taxon>Sternorrhyncha</taxon>
        <taxon>Coccoidea</taxon>
        <taxon>Coccidae</taxon>
        <taxon>Parthenolecanium</taxon>
    </lineage>
</organism>
<dbReference type="PROSITE" id="PS51352">
    <property type="entry name" value="THIOREDOXIN_2"/>
    <property type="match status" value="1"/>
</dbReference>
<dbReference type="InterPro" id="IPR040986">
    <property type="entry name" value="QSOX_FAD-bd_dom"/>
</dbReference>
<dbReference type="Proteomes" id="UP001367676">
    <property type="component" value="Unassembled WGS sequence"/>
</dbReference>
<comment type="similarity">
    <text evidence="2">Belongs to the quiescin-sulfhydryl oxidase (QSOX) family.</text>
</comment>
<dbReference type="Gene3D" id="1.20.120.1960">
    <property type="entry name" value="QSOX sulfhydryl oxidase domain"/>
    <property type="match status" value="1"/>
</dbReference>
<evidence type="ECO:0000256" key="8">
    <source>
        <dbReference type="ARBA" id="ARBA00023180"/>
    </source>
</evidence>
<dbReference type="GO" id="GO:0006457">
    <property type="term" value="P:protein folding"/>
    <property type="evidence" value="ECO:0007669"/>
    <property type="project" value="TreeGrafter"/>
</dbReference>
<dbReference type="Pfam" id="PF04777">
    <property type="entry name" value="Evr1_Alr"/>
    <property type="match status" value="1"/>
</dbReference>
<dbReference type="InterPro" id="IPR017905">
    <property type="entry name" value="ERV/ALR_sulphydryl_oxidase"/>
</dbReference>
<evidence type="ECO:0000256" key="11">
    <source>
        <dbReference type="SAM" id="SignalP"/>
    </source>
</evidence>
<keyword evidence="15" id="KW-1185">Reference proteome</keyword>
<dbReference type="Pfam" id="PF18371">
    <property type="entry name" value="FAD_SOX"/>
    <property type="match status" value="1"/>
</dbReference>
<evidence type="ECO:0000259" key="13">
    <source>
        <dbReference type="PROSITE" id="PS51352"/>
    </source>
</evidence>
<dbReference type="PANTHER" id="PTHR22897:SF8">
    <property type="entry name" value="SULFHYDRYL OXIDASE"/>
    <property type="match status" value="1"/>
</dbReference>
<dbReference type="InterPro" id="IPR036249">
    <property type="entry name" value="Thioredoxin-like_sf"/>
</dbReference>
<evidence type="ECO:0000256" key="10">
    <source>
        <dbReference type="RuleBase" id="RU371123"/>
    </source>
</evidence>
<evidence type="ECO:0000256" key="1">
    <source>
        <dbReference type="ARBA" id="ARBA00001974"/>
    </source>
</evidence>
<dbReference type="SUPFAM" id="SSF69000">
    <property type="entry name" value="FAD-dependent thiol oxidase"/>
    <property type="match status" value="1"/>
</dbReference>
<evidence type="ECO:0000256" key="9">
    <source>
        <dbReference type="ARBA" id="ARBA00048864"/>
    </source>
</evidence>
<comment type="cofactor">
    <cofactor evidence="1 10">
        <name>FAD</name>
        <dbReference type="ChEBI" id="CHEBI:57692"/>
    </cofactor>
</comment>
<dbReference type="Gene3D" id="1.20.120.310">
    <property type="entry name" value="ERV/ALR sulfhydryl oxidase domain"/>
    <property type="match status" value="1"/>
</dbReference>
<feature type="domain" description="Thioredoxin" evidence="13">
    <location>
        <begin position="31"/>
        <end position="166"/>
    </location>
</feature>
<dbReference type="EC" id="1.8.3.2" evidence="10"/>
<dbReference type="FunFam" id="1.20.120.310:FF:000001">
    <property type="entry name" value="Sulfhydryl oxidase"/>
    <property type="match status" value="1"/>
</dbReference>
<keyword evidence="7" id="KW-1015">Disulfide bond</keyword>
<dbReference type="GO" id="GO:0005615">
    <property type="term" value="C:extracellular space"/>
    <property type="evidence" value="ECO:0007669"/>
    <property type="project" value="TreeGrafter"/>
</dbReference>
<gene>
    <name evidence="14" type="ORF">V9T40_007856</name>
</gene>
<keyword evidence="10" id="KW-1133">Transmembrane helix</keyword>
<evidence type="ECO:0000259" key="12">
    <source>
        <dbReference type="PROSITE" id="PS51324"/>
    </source>
</evidence>
<dbReference type="GO" id="GO:0016971">
    <property type="term" value="F:flavin-dependent sulfhydryl oxidase activity"/>
    <property type="evidence" value="ECO:0007669"/>
    <property type="project" value="InterPro"/>
</dbReference>
<dbReference type="Pfam" id="PF00085">
    <property type="entry name" value="Thioredoxin"/>
    <property type="match status" value="1"/>
</dbReference>
<dbReference type="PROSITE" id="PS51324">
    <property type="entry name" value="ERV_ALR"/>
    <property type="match status" value="1"/>
</dbReference>
<dbReference type="EMBL" id="JBBCAQ010000020">
    <property type="protein sequence ID" value="KAK7593104.1"/>
    <property type="molecule type" value="Genomic_DNA"/>
</dbReference>
<dbReference type="CDD" id="cd02992">
    <property type="entry name" value="PDI_a_QSOX"/>
    <property type="match status" value="1"/>
</dbReference>
<dbReference type="InterPro" id="IPR042568">
    <property type="entry name" value="QSOX_FAD-bd_sf"/>
</dbReference>